<organism evidence="1 2">
    <name type="scientific">Panagrolaimus sp. PS1159</name>
    <dbReference type="NCBI Taxonomy" id="55785"/>
    <lineage>
        <taxon>Eukaryota</taxon>
        <taxon>Metazoa</taxon>
        <taxon>Ecdysozoa</taxon>
        <taxon>Nematoda</taxon>
        <taxon>Chromadorea</taxon>
        <taxon>Rhabditida</taxon>
        <taxon>Tylenchina</taxon>
        <taxon>Panagrolaimomorpha</taxon>
        <taxon>Panagrolaimoidea</taxon>
        <taxon>Panagrolaimidae</taxon>
        <taxon>Panagrolaimus</taxon>
    </lineage>
</organism>
<proteinExistence type="predicted"/>
<reference evidence="2" key="1">
    <citation type="submission" date="2022-11" db="UniProtKB">
        <authorList>
            <consortium name="WormBaseParasite"/>
        </authorList>
    </citation>
    <scope>IDENTIFICATION</scope>
</reference>
<accession>A0AC35GC96</accession>
<evidence type="ECO:0000313" key="2">
    <source>
        <dbReference type="WBParaSite" id="PS1159_v2.g3882.t1"/>
    </source>
</evidence>
<dbReference type="WBParaSite" id="PS1159_v2.g3882.t1">
    <property type="protein sequence ID" value="PS1159_v2.g3882.t1"/>
    <property type="gene ID" value="PS1159_v2.g3882"/>
</dbReference>
<sequence>MGKIADTIAAAGHDVVVYQPILNEDITFTGSKHKKILNDTENIEKLKAENFDLGFTEYFEACGMGIFHKIGLKKCITTFAGPLTSSAASSLGILMHPSYIPGIMSSYTDQMTFFERIDTFVEYFIENIILSPMFTKGSETAIKKEFSDFSMKEAIADSAFYFVNSEEYIDYAQPITHKIIYMAGLGKIQANPLEKKYTDIFNSAKKGVILFSFGSVVQSHQMPSKYKKAFLEAFAEFPEINFIWKYEKDEDQIAKGYSNVFTEKWLPQNDILDHPKLLAFISHGGMNSVMEGSTKGIPMICIPVLGDQIRNSQLLIRRGTAIKIDKTHVTKEKIVAAIKEIITNESYRKNAQLLSKMVAEKPINSAERVIKYAEFAAEFGDIGTLQTQGKYHKCVKIQSHSFHQFKTYISFCERRILFSLFLFYNNKTTATFSFTAMSSTPKKRTPSPKKGAKRSTKRQRSTNKDEETNDTLEQPTGTTVDENGGGSDRETKKETAVNTAMEKFCQTTVAKKIEGLKAEFASLAAFVPAEPAATVFQTAGKEKNRYSNIPCYDKTRVILKFQVPPESDYIHANYVDTSMFKLSSKYICAQAPMTTTLNDWWRLIWQEKPKNIVMLCRIIENGKPKCAEYFPNAVGEQRQFGNVCVQFVRGPLNANEKAYESIMLRVAVGTEQFALTVHKWVDWPDFGVPSSGMGILRLLRVIRNESGSTCLIHCSAGVGRTGTVMAIDLALRAFLEGKEVNILEIIKEIRSYRASAVQTEGQYVFIHQCLIEYVKVKKLAKTEALEFATQYANYRKAAEAKAAEKKDAPEVPNPQAAPPLAAPKPPETK</sequence>
<name>A0AC35GC96_9BILA</name>
<protein>
    <submittedName>
        <fullName evidence="2">Glucuronosyltransferase</fullName>
    </submittedName>
</protein>
<dbReference type="Proteomes" id="UP000887580">
    <property type="component" value="Unplaced"/>
</dbReference>
<evidence type="ECO:0000313" key="1">
    <source>
        <dbReference type="Proteomes" id="UP000887580"/>
    </source>
</evidence>